<protein>
    <submittedName>
        <fullName evidence="1">Uncharacterized protein</fullName>
    </submittedName>
</protein>
<reference evidence="1 2" key="1">
    <citation type="submission" date="2022-07" db="EMBL/GenBank/DDBJ databases">
        <title>Genome-wide signatures of adaptation to extreme environments.</title>
        <authorList>
            <person name="Cho C.H."/>
            <person name="Yoon H.S."/>
        </authorList>
    </citation>
    <scope>NUCLEOTIDE SEQUENCE [LARGE SCALE GENOMIC DNA]</scope>
    <source>
        <strain evidence="1 2">108.79 E11</strain>
    </source>
</reference>
<dbReference type="AlphaFoldDB" id="A0AAV9INR6"/>
<name>A0AAV9INR6_9RHOD</name>
<evidence type="ECO:0000313" key="1">
    <source>
        <dbReference type="EMBL" id="KAK4529046.1"/>
    </source>
</evidence>
<accession>A0AAV9INR6</accession>
<comment type="caution">
    <text evidence="1">The sequence shown here is derived from an EMBL/GenBank/DDBJ whole genome shotgun (WGS) entry which is preliminary data.</text>
</comment>
<sequence length="103" mass="11813">MLTSKQKIKIFSRVCAMASFEAFLQEGSEPTPLRGDDAQHTSEEFHRTFSREIKNLPSSKKIQNLLAFWKLSLVFSYVATLQQKSAIITTLWRANERNGMAEM</sequence>
<organism evidence="1 2">
    <name type="scientific">Galdieria yellowstonensis</name>
    <dbReference type="NCBI Taxonomy" id="3028027"/>
    <lineage>
        <taxon>Eukaryota</taxon>
        <taxon>Rhodophyta</taxon>
        <taxon>Bangiophyceae</taxon>
        <taxon>Galdieriales</taxon>
        <taxon>Galdieriaceae</taxon>
        <taxon>Galdieria</taxon>
    </lineage>
</organism>
<keyword evidence="2" id="KW-1185">Reference proteome</keyword>
<dbReference type="EMBL" id="JANCYU010000075">
    <property type="protein sequence ID" value="KAK4529046.1"/>
    <property type="molecule type" value="Genomic_DNA"/>
</dbReference>
<gene>
    <name evidence="1" type="ORF">GAYE_SCF7681MG6996</name>
</gene>
<proteinExistence type="predicted"/>
<evidence type="ECO:0000313" key="2">
    <source>
        <dbReference type="Proteomes" id="UP001300502"/>
    </source>
</evidence>
<dbReference type="Proteomes" id="UP001300502">
    <property type="component" value="Unassembled WGS sequence"/>
</dbReference>